<dbReference type="Gene3D" id="3.80.10.10">
    <property type="entry name" value="Ribonuclease Inhibitor"/>
    <property type="match status" value="1"/>
</dbReference>
<dbReference type="AlphaFoldDB" id="A0A165IK00"/>
<dbReference type="OrthoDB" id="3156934at2759"/>
<dbReference type="SUPFAM" id="SSF52047">
    <property type="entry name" value="RNI-like"/>
    <property type="match status" value="1"/>
</dbReference>
<feature type="compositionally biased region" description="Basic and acidic residues" evidence="1">
    <location>
        <begin position="1"/>
        <end position="28"/>
    </location>
</feature>
<keyword evidence="3" id="KW-1185">Reference proteome</keyword>
<dbReference type="Proteomes" id="UP000077266">
    <property type="component" value="Unassembled WGS sequence"/>
</dbReference>
<proteinExistence type="predicted"/>
<evidence type="ECO:0000313" key="2">
    <source>
        <dbReference type="EMBL" id="KZV93510.1"/>
    </source>
</evidence>
<dbReference type="InParanoid" id="A0A165IK00"/>
<evidence type="ECO:0008006" key="4">
    <source>
        <dbReference type="Google" id="ProtNLM"/>
    </source>
</evidence>
<gene>
    <name evidence="2" type="ORF">EXIGLDRAFT_749137</name>
</gene>
<reference evidence="2 3" key="1">
    <citation type="journal article" date="2016" name="Mol. Biol. Evol.">
        <title>Comparative Genomics of Early-Diverging Mushroom-Forming Fungi Provides Insights into the Origins of Lignocellulose Decay Capabilities.</title>
        <authorList>
            <person name="Nagy L.G."/>
            <person name="Riley R."/>
            <person name="Tritt A."/>
            <person name="Adam C."/>
            <person name="Daum C."/>
            <person name="Floudas D."/>
            <person name="Sun H."/>
            <person name="Yadav J.S."/>
            <person name="Pangilinan J."/>
            <person name="Larsson K.H."/>
            <person name="Matsuura K."/>
            <person name="Barry K."/>
            <person name="Labutti K."/>
            <person name="Kuo R."/>
            <person name="Ohm R.A."/>
            <person name="Bhattacharya S.S."/>
            <person name="Shirouzu T."/>
            <person name="Yoshinaga Y."/>
            <person name="Martin F.M."/>
            <person name="Grigoriev I.V."/>
            <person name="Hibbett D.S."/>
        </authorList>
    </citation>
    <scope>NUCLEOTIDE SEQUENCE [LARGE SCALE GENOMIC DNA]</scope>
    <source>
        <strain evidence="2 3">HHB12029</strain>
    </source>
</reference>
<dbReference type="EMBL" id="KV425989">
    <property type="protein sequence ID" value="KZV93510.1"/>
    <property type="molecule type" value="Genomic_DNA"/>
</dbReference>
<protein>
    <recommendedName>
        <fullName evidence="4">F-box domain-containing protein</fullName>
    </recommendedName>
</protein>
<evidence type="ECO:0000313" key="3">
    <source>
        <dbReference type="Proteomes" id="UP000077266"/>
    </source>
</evidence>
<name>A0A165IK00_EXIGL</name>
<feature type="region of interest" description="Disordered" evidence="1">
    <location>
        <begin position="1"/>
        <end position="52"/>
    </location>
</feature>
<dbReference type="InterPro" id="IPR032675">
    <property type="entry name" value="LRR_dom_sf"/>
</dbReference>
<accession>A0A165IK00</accession>
<sequence>MGCAPPRDDGLRPVKRQRIEPDGAHDGDDALSARSVPRRSLAQPPTHHRHRHLPHDVIRHLVHVAVIRTHYNAQVIRTLSSICSTWRFVTLEARQIWATIIFSYNRIGDDADGPRHFLTTVRDVQEWLERSGTCSKNVSLDCHRMPWEKLQALFLLLRQHAQYIRSFSTHHLPVSGMDPRALLVDNLLNFARLSSINMREHIGLGILDQDSRNIVLDRAPQVKSIAFDTVLDVERLEHGVRQRLDGLSLPSGDLYDVMWLLHFFGLPSLKSLAIGALHVTDDAEYTVCPVKSRTTSDADWTHGWDIDRTNGGLRYFEADSYEARVEDQRALTPFEAKELRKLYLGVRHTIYNAASDTGWAPLFRLLVAPNLEELALRDIEIDPFMIWNLSPVQNMIMTYRPPLRRLYLEGFSFDGIDLLEFLGCLPLLERLVILATRVSSAELCDLLATPQHDRDGARWLCPRLTELCIVHHPDYASHGQQVSRTAIEELARVRLAEHSLSSMLEIRLDRATLFQEGRAFYWVEDPAYADVRLSLFTDALQPTAWWQVCTGAESLL</sequence>
<evidence type="ECO:0000256" key="1">
    <source>
        <dbReference type="SAM" id="MobiDB-lite"/>
    </source>
</evidence>
<organism evidence="2 3">
    <name type="scientific">Exidia glandulosa HHB12029</name>
    <dbReference type="NCBI Taxonomy" id="1314781"/>
    <lineage>
        <taxon>Eukaryota</taxon>
        <taxon>Fungi</taxon>
        <taxon>Dikarya</taxon>
        <taxon>Basidiomycota</taxon>
        <taxon>Agaricomycotina</taxon>
        <taxon>Agaricomycetes</taxon>
        <taxon>Auriculariales</taxon>
        <taxon>Exidiaceae</taxon>
        <taxon>Exidia</taxon>
    </lineage>
</organism>